<dbReference type="GO" id="GO:0006952">
    <property type="term" value="P:defense response"/>
    <property type="evidence" value="ECO:0007669"/>
    <property type="project" value="InterPro"/>
</dbReference>
<dbReference type="Gene3D" id="3.30.30.10">
    <property type="entry name" value="Knottin, scorpion toxin-like"/>
    <property type="match status" value="1"/>
</dbReference>
<evidence type="ECO:0000313" key="7">
    <source>
        <dbReference type="Proteomes" id="UP001652660"/>
    </source>
</evidence>
<dbReference type="RefSeq" id="XP_027079997.1">
    <property type="nucleotide sequence ID" value="XM_027224196.2"/>
</dbReference>
<dbReference type="GeneID" id="113702991"/>
<dbReference type="CDD" id="cd00107">
    <property type="entry name" value="Knot1"/>
    <property type="match status" value="1"/>
</dbReference>
<dbReference type="SMART" id="SM00505">
    <property type="entry name" value="Knot1"/>
    <property type="match status" value="1"/>
</dbReference>
<name>A0A6P6TPR5_COFAR</name>
<comment type="subcellular location">
    <subcellularLocation>
        <location evidence="1">Secreted</location>
    </subcellularLocation>
</comment>
<keyword evidence="3 5" id="KW-0732">Signal</keyword>
<keyword evidence="7" id="KW-1185">Reference proteome</keyword>
<dbReference type="PROSITE" id="PS00940">
    <property type="entry name" value="GAMMA_THIONIN"/>
    <property type="match status" value="1"/>
</dbReference>
<dbReference type="InterPro" id="IPR008176">
    <property type="entry name" value="Defensin_plant"/>
</dbReference>
<proteinExistence type="predicted"/>
<reference evidence="8" key="2">
    <citation type="submission" date="2025-08" db="UniProtKB">
        <authorList>
            <consortium name="RefSeq"/>
        </authorList>
    </citation>
    <scope>IDENTIFICATION</scope>
    <source>
        <tissue evidence="8">Leaves</tissue>
    </source>
</reference>
<dbReference type="OrthoDB" id="1851987at2759"/>
<evidence type="ECO:0000256" key="1">
    <source>
        <dbReference type="ARBA" id="ARBA00004613"/>
    </source>
</evidence>
<feature type="domain" description="Knottins-like" evidence="6">
    <location>
        <begin position="36"/>
        <end position="84"/>
    </location>
</feature>
<evidence type="ECO:0000313" key="8">
    <source>
        <dbReference type="RefSeq" id="XP_027079997.1"/>
    </source>
</evidence>
<dbReference type="AlphaFoldDB" id="A0A6P6TPR5"/>
<sequence length="84" mass="9342">MAKSRLISYNTLVAVLFCFLLIASIELQMAEAVGKICSKRSQTWTGICIKTENCDSQCKSWEGAQHGACHRSGFGFACFCYFKC</sequence>
<evidence type="ECO:0000259" key="6">
    <source>
        <dbReference type="SMART" id="SM00505"/>
    </source>
</evidence>
<keyword evidence="4" id="KW-1015">Disulfide bond</keyword>
<evidence type="ECO:0000256" key="4">
    <source>
        <dbReference type="ARBA" id="ARBA00023157"/>
    </source>
</evidence>
<dbReference type="GO" id="GO:0005576">
    <property type="term" value="C:extracellular region"/>
    <property type="evidence" value="ECO:0007669"/>
    <property type="project" value="UniProtKB-SubCell"/>
</dbReference>
<dbReference type="PANTHER" id="PTHR33147:SF46">
    <property type="entry name" value="DEFENSIN-LIKE PROTEIN 19"/>
    <property type="match status" value="1"/>
</dbReference>
<protein>
    <submittedName>
        <fullName evidence="8">Defensin-like protein 1</fullName>
    </submittedName>
</protein>
<dbReference type="Pfam" id="PF00304">
    <property type="entry name" value="Gamma-thionin"/>
    <property type="match status" value="1"/>
</dbReference>
<dbReference type="PANTHER" id="PTHR33147">
    <property type="entry name" value="DEFENSIN-LIKE PROTEIN 1"/>
    <property type="match status" value="1"/>
</dbReference>
<dbReference type="InterPro" id="IPR036574">
    <property type="entry name" value="Scorpion_toxin-like_sf"/>
</dbReference>
<dbReference type="InterPro" id="IPR003614">
    <property type="entry name" value="Knottins"/>
</dbReference>
<feature type="signal peptide" evidence="5">
    <location>
        <begin position="1"/>
        <end position="32"/>
    </location>
</feature>
<dbReference type="SUPFAM" id="SSF57095">
    <property type="entry name" value="Scorpion toxin-like"/>
    <property type="match status" value="1"/>
</dbReference>
<gene>
    <name evidence="8" type="primary">LOC113702991</name>
</gene>
<dbReference type="Proteomes" id="UP001652660">
    <property type="component" value="Chromosome 6e"/>
</dbReference>
<keyword evidence="2" id="KW-0964">Secreted</keyword>
<organism evidence="7 8">
    <name type="scientific">Coffea arabica</name>
    <name type="common">Arabian coffee</name>
    <dbReference type="NCBI Taxonomy" id="13443"/>
    <lineage>
        <taxon>Eukaryota</taxon>
        <taxon>Viridiplantae</taxon>
        <taxon>Streptophyta</taxon>
        <taxon>Embryophyta</taxon>
        <taxon>Tracheophyta</taxon>
        <taxon>Spermatophyta</taxon>
        <taxon>Magnoliopsida</taxon>
        <taxon>eudicotyledons</taxon>
        <taxon>Gunneridae</taxon>
        <taxon>Pentapetalae</taxon>
        <taxon>asterids</taxon>
        <taxon>lamiids</taxon>
        <taxon>Gentianales</taxon>
        <taxon>Rubiaceae</taxon>
        <taxon>Ixoroideae</taxon>
        <taxon>Gardenieae complex</taxon>
        <taxon>Bertiereae - Coffeeae clade</taxon>
        <taxon>Coffeeae</taxon>
        <taxon>Coffea</taxon>
    </lineage>
</organism>
<feature type="chain" id="PRO_5028236025" evidence="5">
    <location>
        <begin position="33"/>
        <end position="84"/>
    </location>
</feature>
<accession>A0A6P6TPR5</accession>
<reference evidence="7" key="1">
    <citation type="journal article" date="2025" name="Foods">
        <title>Unveiling the Microbial Signatures of Arabica Coffee Cherries: Insights into Ripeness Specific Diversity, Functional Traits, and Implications for Quality and Safety.</title>
        <authorList>
            <consortium name="RefSeq"/>
            <person name="Tenea G.N."/>
            <person name="Cifuentes V."/>
            <person name="Reyes P."/>
            <person name="Cevallos-Vallejos M."/>
        </authorList>
    </citation>
    <scope>NUCLEOTIDE SEQUENCE [LARGE SCALE GENOMIC DNA]</scope>
</reference>
<evidence type="ECO:0000256" key="2">
    <source>
        <dbReference type="ARBA" id="ARBA00022525"/>
    </source>
</evidence>
<evidence type="ECO:0000256" key="5">
    <source>
        <dbReference type="SAM" id="SignalP"/>
    </source>
</evidence>
<evidence type="ECO:0000256" key="3">
    <source>
        <dbReference type="ARBA" id="ARBA00022729"/>
    </source>
</evidence>